<reference evidence="2 3" key="1">
    <citation type="submission" date="2016-12" db="EMBL/GenBank/DDBJ databases">
        <title>The draft genome sequence of Actinophytocola sp. 11-183.</title>
        <authorList>
            <person name="Wang W."/>
            <person name="Yuan L."/>
        </authorList>
    </citation>
    <scope>NUCLEOTIDE SEQUENCE [LARGE SCALE GENOMIC DNA]</scope>
    <source>
        <strain evidence="2 3">11-183</strain>
    </source>
</reference>
<protein>
    <recommendedName>
        <fullName evidence="4">ESX-1 secretion-associated protein</fullName>
    </recommendedName>
</protein>
<comment type="caution">
    <text evidence="2">The sequence shown here is derived from an EMBL/GenBank/DDBJ whole genome shotgun (WGS) entry which is preliminary data.</text>
</comment>
<dbReference type="InterPro" id="IPR022536">
    <property type="entry name" value="EspC"/>
</dbReference>
<name>A0A1Q8BTS5_9PSEU</name>
<gene>
    <name evidence="2" type="ORF">BU204_37055</name>
</gene>
<dbReference type="Proteomes" id="UP000185596">
    <property type="component" value="Unassembled WGS sequence"/>
</dbReference>
<evidence type="ECO:0000256" key="1">
    <source>
        <dbReference type="SAM" id="MobiDB-lite"/>
    </source>
</evidence>
<sequence>MPDGYQVDPGTLRSASRPVYECADALGDAAALLSAAQLVPSALGEVPAAAELASAFDRFAAAHGEDLGHGSAWVNDAAEGLVTSAEDYERRDHDAAADVTAAGS</sequence>
<proteinExistence type="predicted"/>
<evidence type="ECO:0000313" key="3">
    <source>
        <dbReference type="Proteomes" id="UP000185596"/>
    </source>
</evidence>
<feature type="compositionally biased region" description="Basic and acidic residues" evidence="1">
    <location>
        <begin position="87"/>
        <end position="96"/>
    </location>
</feature>
<dbReference type="RefSeq" id="WP_075130461.1">
    <property type="nucleotide sequence ID" value="NZ_MSIE01000137.1"/>
</dbReference>
<evidence type="ECO:0000313" key="2">
    <source>
        <dbReference type="EMBL" id="OLF05524.1"/>
    </source>
</evidence>
<dbReference type="EMBL" id="MSIE01000137">
    <property type="protein sequence ID" value="OLF05524.1"/>
    <property type="molecule type" value="Genomic_DNA"/>
</dbReference>
<keyword evidence="3" id="KW-1185">Reference proteome</keyword>
<organism evidence="2 3">
    <name type="scientific">Actinophytocola xanthii</name>
    <dbReference type="NCBI Taxonomy" id="1912961"/>
    <lineage>
        <taxon>Bacteria</taxon>
        <taxon>Bacillati</taxon>
        <taxon>Actinomycetota</taxon>
        <taxon>Actinomycetes</taxon>
        <taxon>Pseudonocardiales</taxon>
        <taxon>Pseudonocardiaceae</taxon>
    </lineage>
</organism>
<dbReference type="Pfam" id="PF10824">
    <property type="entry name" value="T7SS_ESX_EspC"/>
    <property type="match status" value="1"/>
</dbReference>
<dbReference type="GO" id="GO:0009306">
    <property type="term" value="P:protein secretion"/>
    <property type="evidence" value="ECO:0007669"/>
    <property type="project" value="InterPro"/>
</dbReference>
<accession>A0A1Q8BTS5</accession>
<feature type="region of interest" description="Disordered" evidence="1">
    <location>
        <begin position="85"/>
        <end position="104"/>
    </location>
</feature>
<dbReference type="AlphaFoldDB" id="A0A1Q8BTS5"/>
<evidence type="ECO:0008006" key="4">
    <source>
        <dbReference type="Google" id="ProtNLM"/>
    </source>
</evidence>